<evidence type="ECO:0000313" key="3">
    <source>
        <dbReference type="Proteomes" id="UP000824469"/>
    </source>
</evidence>
<keyword evidence="3" id="KW-1185">Reference proteome</keyword>
<evidence type="ECO:0000313" key="2">
    <source>
        <dbReference type="EMBL" id="KAH9310457.1"/>
    </source>
</evidence>
<feature type="coiled-coil region" evidence="1">
    <location>
        <begin position="27"/>
        <end position="54"/>
    </location>
</feature>
<gene>
    <name evidence="2" type="ORF">KI387_025492</name>
</gene>
<reference evidence="2 3" key="1">
    <citation type="journal article" date="2021" name="Nat. Plants">
        <title>The Taxus genome provides insights into paclitaxel biosynthesis.</title>
        <authorList>
            <person name="Xiong X."/>
            <person name="Gou J."/>
            <person name="Liao Q."/>
            <person name="Li Y."/>
            <person name="Zhou Q."/>
            <person name="Bi G."/>
            <person name="Li C."/>
            <person name="Du R."/>
            <person name="Wang X."/>
            <person name="Sun T."/>
            <person name="Guo L."/>
            <person name="Liang H."/>
            <person name="Lu P."/>
            <person name="Wu Y."/>
            <person name="Zhang Z."/>
            <person name="Ro D.K."/>
            <person name="Shang Y."/>
            <person name="Huang S."/>
            <person name="Yan J."/>
        </authorList>
    </citation>
    <scope>NUCLEOTIDE SEQUENCE [LARGE SCALE GENOMIC DNA]</scope>
    <source>
        <strain evidence="2">Ta-2019</strain>
    </source>
</reference>
<feature type="non-terminal residue" evidence="2">
    <location>
        <position position="163"/>
    </location>
</feature>
<feature type="non-terminal residue" evidence="2">
    <location>
        <position position="1"/>
    </location>
</feature>
<proteinExistence type="predicted"/>
<dbReference type="Proteomes" id="UP000824469">
    <property type="component" value="Unassembled WGS sequence"/>
</dbReference>
<accession>A0AA38FT86</accession>
<keyword evidence="1" id="KW-0175">Coiled coil</keyword>
<sequence length="163" mass="18576">RVLRIHKDLELAANLLHISNPVEEPKDEDLLVRVENMEKEIQDLKSAIRDMDKTKGKRKLQNDEDDDITAEFFKKLLSLDARLGNAKGCNECILSALKRIYNFIEQHVRIICSISDITKDIWGSKENKDLAIAQADLKDPSQATTIAFFISLQMIKAKIDQAI</sequence>
<evidence type="ECO:0000256" key="1">
    <source>
        <dbReference type="SAM" id="Coils"/>
    </source>
</evidence>
<protein>
    <submittedName>
        <fullName evidence="2">Uncharacterized protein</fullName>
    </submittedName>
</protein>
<dbReference type="AlphaFoldDB" id="A0AA38FT86"/>
<organism evidence="2 3">
    <name type="scientific">Taxus chinensis</name>
    <name type="common">Chinese yew</name>
    <name type="synonym">Taxus wallichiana var. chinensis</name>
    <dbReference type="NCBI Taxonomy" id="29808"/>
    <lineage>
        <taxon>Eukaryota</taxon>
        <taxon>Viridiplantae</taxon>
        <taxon>Streptophyta</taxon>
        <taxon>Embryophyta</taxon>
        <taxon>Tracheophyta</taxon>
        <taxon>Spermatophyta</taxon>
        <taxon>Pinopsida</taxon>
        <taxon>Pinidae</taxon>
        <taxon>Conifers II</taxon>
        <taxon>Cupressales</taxon>
        <taxon>Taxaceae</taxon>
        <taxon>Taxus</taxon>
    </lineage>
</organism>
<dbReference type="EMBL" id="JAHRHJ020000006">
    <property type="protein sequence ID" value="KAH9310457.1"/>
    <property type="molecule type" value="Genomic_DNA"/>
</dbReference>
<name>A0AA38FT86_TAXCH</name>
<comment type="caution">
    <text evidence="2">The sequence shown here is derived from an EMBL/GenBank/DDBJ whole genome shotgun (WGS) entry which is preliminary data.</text>
</comment>